<evidence type="ECO:0000313" key="2">
    <source>
        <dbReference type="Proteomes" id="UP000199689"/>
    </source>
</evidence>
<reference evidence="1 2" key="1">
    <citation type="submission" date="2016-10" db="EMBL/GenBank/DDBJ databases">
        <authorList>
            <person name="de Groot N.N."/>
        </authorList>
    </citation>
    <scope>NUCLEOTIDE SEQUENCE [LARGE SCALE GENOMIC DNA]</scope>
    <source>
        <strain evidence="1 2">DSM 15230</strain>
    </source>
</reference>
<organism evidence="1 2">
    <name type="scientific">Allisonella histaminiformans</name>
    <dbReference type="NCBI Taxonomy" id="209880"/>
    <lineage>
        <taxon>Bacteria</taxon>
        <taxon>Bacillati</taxon>
        <taxon>Bacillota</taxon>
        <taxon>Negativicutes</taxon>
        <taxon>Veillonellales</taxon>
        <taxon>Veillonellaceae</taxon>
        <taxon>Allisonella</taxon>
    </lineage>
</organism>
<dbReference type="EMBL" id="FMXA01000016">
    <property type="protein sequence ID" value="SDA54998.1"/>
    <property type="molecule type" value="Genomic_DNA"/>
</dbReference>
<accession>A0A1G5WA62</accession>
<gene>
    <name evidence="1" type="ORF">SAMN02910343_01243</name>
</gene>
<protein>
    <submittedName>
        <fullName evidence="1">PhoP regulatory network protein YrbL</fullName>
    </submittedName>
</protein>
<name>A0A1G5WA62_9FIRM</name>
<dbReference type="InterPro" id="IPR019647">
    <property type="entry name" value="PhoP_reg_network_YrbL"/>
</dbReference>
<dbReference type="RefSeq" id="WP_091364917.1">
    <property type="nucleotide sequence ID" value="NZ_FMXA01000016.1"/>
</dbReference>
<sequence>MKKPETVILKEEGFISKGNHRACYHYPGRPDKCIKVILSEDGKRICAFEFKYIKILYGRGFDPKTIPHYYGTVPVNIGVDHVGYVYDIVENSDGSQAKCLHDFFVDEELFRKNEKTLLELMEKLRQDLYDNQVIFRSLTTPNILFPVDGEGHMDVKLINDLGTRAVLKFNYHFGWAAHRYVNKYWAKFKRDIPKHYNQPWVLEFAKKI</sequence>
<dbReference type="Pfam" id="PF10707">
    <property type="entry name" value="YrbL-PhoP_reg"/>
    <property type="match status" value="1"/>
</dbReference>
<dbReference type="Proteomes" id="UP000199689">
    <property type="component" value="Unassembled WGS sequence"/>
</dbReference>
<dbReference type="AlphaFoldDB" id="A0A1G5WA62"/>
<dbReference type="GeneID" id="87756253"/>
<dbReference type="OrthoDB" id="595236at2"/>
<evidence type="ECO:0000313" key="1">
    <source>
        <dbReference type="EMBL" id="SDA54998.1"/>
    </source>
</evidence>
<dbReference type="STRING" id="209880.SAMN02910343_01243"/>
<proteinExistence type="predicted"/>
<keyword evidence="2" id="KW-1185">Reference proteome</keyword>